<dbReference type="Pfam" id="PF13409">
    <property type="entry name" value="GST_N_2"/>
    <property type="match status" value="1"/>
</dbReference>
<dbReference type="PANTHER" id="PTHR32419">
    <property type="entry name" value="GLUTATHIONYL-HYDROQUINONE REDUCTASE"/>
    <property type="match status" value="1"/>
</dbReference>
<reference evidence="5 6" key="1">
    <citation type="submission" date="2017-12" db="EMBL/GenBank/DDBJ databases">
        <title>Sequencing, de novo assembly and annotation of complete genome of a new Thraustochytrid species, strain FCC1311.</title>
        <authorList>
            <person name="Sedici K."/>
            <person name="Godart F."/>
            <person name="Aiese Cigliano R."/>
            <person name="Sanseverino W."/>
            <person name="Barakat M."/>
            <person name="Ortet P."/>
            <person name="Marechal E."/>
            <person name="Cagnac O."/>
            <person name="Amato A."/>
        </authorList>
    </citation>
    <scope>NUCLEOTIDE SEQUENCE [LARGE SCALE GENOMIC DNA]</scope>
</reference>
<dbReference type="InterPro" id="IPR016639">
    <property type="entry name" value="GST_Omega/GSH"/>
</dbReference>
<name>A0A2R5GCY5_9STRA</name>
<dbReference type="SFLD" id="SFLDS00019">
    <property type="entry name" value="Glutathione_Transferase_(cytos"/>
    <property type="match status" value="1"/>
</dbReference>
<dbReference type="Gene3D" id="3.40.30.10">
    <property type="entry name" value="Glutaredoxin"/>
    <property type="match status" value="1"/>
</dbReference>
<dbReference type="Pfam" id="PF13410">
    <property type="entry name" value="GST_C_2"/>
    <property type="match status" value="1"/>
</dbReference>
<feature type="binding site" evidence="2">
    <location>
        <begin position="148"/>
        <end position="149"/>
    </location>
    <ligand>
        <name>glutathione</name>
        <dbReference type="ChEBI" id="CHEBI:57925"/>
    </ligand>
</feature>
<protein>
    <submittedName>
        <fullName evidence="5">Glutathione S-transferase omega-like 2</fullName>
    </submittedName>
</protein>
<organism evidence="5 6">
    <name type="scientific">Hondaea fermentalgiana</name>
    <dbReference type="NCBI Taxonomy" id="2315210"/>
    <lineage>
        <taxon>Eukaryota</taxon>
        <taxon>Sar</taxon>
        <taxon>Stramenopiles</taxon>
        <taxon>Bigyra</taxon>
        <taxon>Labyrinthulomycetes</taxon>
        <taxon>Thraustochytrida</taxon>
        <taxon>Thraustochytriidae</taxon>
        <taxon>Hondaea</taxon>
    </lineage>
</organism>
<dbReference type="SUPFAM" id="SSF52833">
    <property type="entry name" value="Thioredoxin-like"/>
    <property type="match status" value="1"/>
</dbReference>
<dbReference type="InterPro" id="IPR036249">
    <property type="entry name" value="Thioredoxin-like_sf"/>
</dbReference>
<evidence type="ECO:0000256" key="2">
    <source>
        <dbReference type="PIRSR" id="PIRSR015753-2"/>
    </source>
</evidence>
<dbReference type="EMBL" id="BEYU01000049">
    <property type="protein sequence ID" value="GBG28836.1"/>
    <property type="molecule type" value="Genomic_DNA"/>
</dbReference>
<dbReference type="OrthoDB" id="2309723at2759"/>
<feature type="binding site" evidence="2">
    <location>
        <position position="99"/>
    </location>
    <ligand>
        <name>glutathione</name>
        <dbReference type="ChEBI" id="CHEBI:57925"/>
    </ligand>
</feature>
<comment type="caution">
    <text evidence="5">The sequence shown here is derived from an EMBL/GenBank/DDBJ whole genome shotgun (WGS) entry which is preliminary data.</text>
</comment>
<gene>
    <name evidence="5" type="ORF">FCC1311_050572</name>
</gene>
<feature type="site" description="Lowers pKa of active site Cys" evidence="3">
    <location>
        <position position="300"/>
    </location>
</feature>
<evidence type="ECO:0000256" key="3">
    <source>
        <dbReference type="PIRSR" id="PIRSR015753-3"/>
    </source>
</evidence>
<dbReference type="GO" id="GO:0004364">
    <property type="term" value="F:glutathione transferase activity"/>
    <property type="evidence" value="ECO:0007669"/>
    <property type="project" value="InterPro"/>
</dbReference>
<dbReference type="Gene3D" id="1.20.1050.10">
    <property type="match status" value="1"/>
</dbReference>
<dbReference type="SFLD" id="SFLDG01148">
    <property type="entry name" value="Xi_(cytGST)"/>
    <property type="match status" value="1"/>
</dbReference>
<dbReference type="InterPro" id="IPR047047">
    <property type="entry name" value="GST_Omega-like_C"/>
</dbReference>
<dbReference type="PANTHER" id="PTHR32419:SF6">
    <property type="entry name" value="GLUTATHIONE S-TRANSFERASE OMEGA-LIKE 1-RELATED"/>
    <property type="match status" value="1"/>
</dbReference>
<dbReference type="InterPro" id="IPR010987">
    <property type="entry name" value="Glutathione-S-Trfase_C-like"/>
</dbReference>
<dbReference type="SUPFAM" id="SSF47616">
    <property type="entry name" value="GST C-terminal domain-like"/>
    <property type="match status" value="1"/>
</dbReference>
<evidence type="ECO:0000313" key="5">
    <source>
        <dbReference type="EMBL" id="GBG28836.1"/>
    </source>
</evidence>
<keyword evidence="6" id="KW-1185">Reference proteome</keyword>
<dbReference type="AlphaFoldDB" id="A0A2R5GCY5"/>
<keyword evidence="5" id="KW-0808">Transferase</keyword>
<feature type="active site" description="Proton donor/acceptor" evidence="1">
    <location>
        <position position="199"/>
    </location>
</feature>
<evidence type="ECO:0000313" key="6">
    <source>
        <dbReference type="Proteomes" id="UP000241890"/>
    </source>
</evidence>
<dbReference type="InterPro" id="IPR036282">
    <property type="entry name" value="Glutathione-S-Trfase_C_sf"/>
</dbReference>
<feature type="domain" description="GST C-terminal" evidence="4">
    <location>
        <begin position="176"/>
        <end position="310"/>
    </location>
</feature>
<sequence length="348" mass="40608">MTEGQKRKAVTAMDEMSKDGKFQRTESQYRAWVKADGSTDFPAEKDRYVIYYSWACPWACRTLAVRALLGLQDVIETIAVEPIMARTKPDDPEDQHIGWWFSDKRPDTINGCKHIRELYEKVDPQGKTTKFTVPVLFDKKQNKIVSNESSEIIRMLKEFNEFADKSAPFAGVDLYPEDLKKEIDAVNEWVYPMYNNGVYRSGFATSQEAYNEAVKEVWEALDRAEKILSEQRYLAGDRFTEADVRFFVTSVRFDEIYASHFKCTRRISESCPHVFEHLKEILQMPGVRDTVDIDDARTHYTCSHKKINPFSIIPISPFQAFSDKDFPECWYEVHMKPHNRDEKFPVKK</sequence>
<feature type="active site" description="Nucleophile" evidence="1">
    <location>
        <position position="56"/>
    </location>
</feature>
<dbReference type="PIRSF" id="PIRSF015753">
    <property type="entry name" value="GST"/>
    <property type="match status" value="1"/>
</dbReference>
<dbReference type="InterPro" id="IPR040079">
    <property type="entry name" value="Glutathione_S-Trfase"/>
</dbReference>
<dbReference type="CDD" id="cd03190">
    <property type="entry name" value="GST_C_Omega_like"/>
    <property type="match status" value="1"/>
</dbReference>
<proteinExistence type="predicted"/>
<dbReference type="PROSITE" id="PS50405">
    <property type="entry name" value="GST_CTER"/>
    <property type="match status" value="1"/>
</dbReference>
<evidence type="ECO:0000256" key="1">
    <source>
        <dbReference type="PIRSR" id="PIRSR015753-1"/>
    </source>
</evidence>
<evidence type="ECO:0000259" key="4">
    <source>
        <dbReference type="PROSITE" id="PS50405"/>
    </source>
</evidence>
<feature type="binding site" evidence="2">
    <location>
        <begin position="130"/>
        <end position="133"/>
    </location>
    <ligand>
        <name>glutathione</name>
        <dbReference type="ChEBI" id="CHEBI:57925"/>
    </ligand>
</feature>
<accession>A0A2R5GCY5</accession>
<dbReference type="Proteomes" id="UP000241890">
    <property type="component" value="Unassembled WGS sequence"/>
</dbReference>
<dbReference type="InterPro" id="IPR004045">
    <property type="entry name" value="Glutathione_S-Trfase_N"/>
</dbReference>
<feature type="site" description="Lowers pKa of active site Cys" evidence="3">
    <location>
        <position position="257"/>
    </location>
</feature>
<dbReference type="GO" id="GO:0005737">
    <property type="term" value="C:cytoplasm"/>
    <property type="evidence" value="ECO:0007669"/>
    <property type="project" value="TreeGrafter"/>
</dbReference>
<dbReference type="SFLD" id="SFLDG01206">
    <property type="entry name" value="Xi.1"/>
    <property type="match status" value="1"/>
</dbReference>
<dbReference type="InParanoid" id="A0A2R5GCY5"/>